<feature type="compositionally biased region" description="Low complexity" evidence="9">
    <location>
        <begin position="1320"/>
        <end position="1329"/>
    </location>
</feature>
<evidence type="ECO:0000259" key="13">
    <source>
        <dbReference type="PROSITE" id="PS50853"/>
    </source>
</evidence>
<evidence type="ECO:0000256" key="4">
    <source>
        <dbReference type="ARBA" id="ARBA00022737"/>
    </source>
</evidence>
<dbReference type="InterPro" id="IPR036179">
    <property type="entry name" value="Ig-like_dom_sf"/>
</dbReference>
<keyword evidence="6 10" id="KW-0472">Membrane</keyword>
<feature type="compositionally biased region" description="Pro residues" evidence="9">
    <location>
        <begin position="1330"/>
        <end position="1348"/>
    </location>
</feature>
<dbReference type="SUPFAM" id="SSF48726">
    <property type="entry name" value="Immunoglobulin"/>
    <property type="match status" value="5"/>
</dbReference>
<evidence type="ECO:0000256" key="5">
    <source>
        <dbReference type="ARBA" id="ARBA00022989"/>
    </source>
</evidence>
<dbReference type="PANTHER" id="PTHR10075">
    <property type="entry name" value="BASIGIN RELATED"/>
    <property type="match status" value="1"/>
</dbReference>
<feature type="domain" description="Fibronectin type-III" evidence="13">
    <location>
        <begin position="872"/>
        <end position="968"/>
    </location>
</feature>
<dbReference type="GO" id="GO:0007156">
    <property type="term" value="P:homophilic cell adhesion via plasma membrane adhesion molecules"/>
    <property type="evidence" value="ECO:0007669"/>
    <property type="project" value="TreeGrafter"/>
</dbReference>
<feature type="transmembrane region" description="Helical" evidence="10">
    <location>
        <begin position="1037"/>
        <end position="1061"/>
    </location>
</feature>
<feature type="region of interest" description="Disordered" evidence="9">
    <location>
        <begin position="1166"/>
        <end position="1216"/>
    </location>
</feature>
<dbReference type="SUPFAM" id="SSF49265">
    <property type="entry name" value="Fibronectin type III"/>
    <property type="match status" value="1"/>
</dbReference>
<keyword evidence="3 11" id="KW-0732">Signal</keyword>
<dbReference type="Pfam" id="PF07679">
    <property type="entry name" value="I-set"/>
    <property type="match status" value="2"/>
</dbReference>
<dbReference type="GO" id="GO:0030424">
    <property type="term" value="C:axon"/>
    <property type="evidence" value="ECO:0007669"/>
    <property type="project" value="TreeGrafter"/>
</dbReference>
<evidence type="ECO:0000256" key="11">
    <source>
        <dbReference type="SAM" id="SignalP"/>
    </source>
</evidence>
<dbReference type="EMBL" id="GEEE01005620">
    <property type="protein sequence ID" value="JAP57605.1"/>
    <property type="molecule type" value="Transcribed_RNA"/>
</dbReference>
<sequence length="1604" mass="175844">MLWQIYVTLPLINIFVVCISSTLHKPPARSIPVITEDPQDSFALRKKTLSLHCRAEGEPPPLILWYKNGRLVESFRDRPGTSNKVIKAEDLFFLSFDEEDEGVYYCNASNSEGWAKSKEARVSLSFLEPITLGPESQTSSVGDTVILRCVIPKGLPEPIIEWYHNRQLVNYSSRIILNNGSLHIKSLQKTDAGTYQCTVKNRADRRESLTAVLTVYKKPWFELTPTNQQVKVGEDVEFHCIADGDPKPSILWRRDGGLYIPEDRGILKDGGNLQILQVRREDEGIYICKAANLVGSIDASAKLSVLSSPNFTLTPKDTTVLEGETAVFHCQATGLPTPFIRWVHNGDYFLVPEHMSAPIAEVSRIHVTHNGSLVIFATRKSDEGKYECRASQKNGIVRSSANLLVNDFNSLPTVVIELGPQNQTYLYGTTATLHCKARVFESLNLANSNIENVPRTAYGVSISWLKDGKSIVPGGDPRVVMISPNTLHINEVNSSDEGNYTCRAEASTTSHSQSSTRFAEWTAYLRVSRQPPQHSFIPENLPHPPETFDVVKVGDSWISVRCEVSADSANDDFDLLGSKDPSLDRRTLSNTNSAVRVRIEYLPLDGSHGWLIAAEGEPNELIRITNLQPENGYRMLARIVDSHGISKPFILPHTIYTRKRVRYVDFDYRVLQENVLSVRLSRLRLTSLSTSEVQVSGMFCSLRTSVEQLTGIRFRYKSVHLSRCFPKRFNPFHDYLPVSVESSAFPDNDCVDSDQRTFLPEINAFGPPEYMESIADNYCSLNVPPDQLDAFWELPDDLLNQQNLVNESNYKFMEWNSNLASSFRQVIDGLSPFVCYEIAADAYADHQLLGRVYSSSSRSSTILTFDSKPSEAPQNVRARWTGRNSTVLEVMWRPPLTSSTNGLITGYLLRMLGNTTNFSRTFKVGRKTTSYQIEDLPSKSNFTLHLAARTCHGEGVRSKPLHIIASYYLQLMGKNASELMTLPSPSSPQQPGFGTRFTASSVFPDDSNFGLDSVDVSHYADSSNEGVISNGHWAQQAWFIGCLIGLLAIWTVLCIIVLVMCKRRRRVKQRGGVVGGLRESVDLKTSNGSAPGNPEFSGFKNANSCHDQKYTSSKVGLLQSSDSLPIKISQTMGGKSANRATVDYVLGPPLLQVGDPLPYPAVIRGLSERRGDGGSNENRHDSPETLLHTISRQQRSSGGSDPTETPVAFSNPNDMTEEAGYEAPALSTSADGPPLQENSKFTSTGSIFLATGRSTSSSSNGSSLHKGAGEARIDDPTALDDTAAVTPYASASLIEQLRCQGRSSRPGRRENPGGDGASPGGILLPFGGVIPPPPQYPPPPAPESPPPSTINSDSVALAYKPPPPATAGGLGMALYQGDACHYAQSDLQKFGSEDPQSHMRHFQQQQQYIMQQPEPHFVGLRQLPQTYATSRQDDDLNISGGPARPQGTYLPIGNGPLYPTQEYWPGGTTAPANSCVLPNVTTLPHRGGGFYMPHVLSSGGPLHAAAGLSQNGRLFMPQPTATLRVMPPPPPPPPKQHLSAGVDDCAGQRFMSLNGVTSGDPSRSVMMLNGGFSSAIADDVILPPTCSTLAMNPNHHGQAMRSEK</sequence>
<evidence type="ECO:0000259" key="12">
    <source>
        <dbReference type="PROSITE" id="PS50835"/>
    </source>
</evidence>
<dbReference type="GO" id="GO:0098632">
    <property type="term" value="F:cell-cell adhesion mediator activity"/>
    <property type="evidence" value="ECO:0007669"/>
    <property type="project" value="TreeGrafter"/>
</dbReference>
<dbReference type="SMART" id="SM00409">
    <property type="entry name" value="IG"/>
    <property type="match status" value="5"/>
</dbReference>
<feature type="domain" description="Ig-like" evidence="12">
    <location>
        <begin position="32"/>
        <end position="123"/>
    </location>
</feature>
<protein>
    <recommendedName>
        <fullName evidence="15">Roundabout 2</fullName>
    </recommendedName>
</protein>
<dbReference type="InterPro" id="IPR003598">
    <property type="entry name" value="Ig_sub2"/>
</dbReference>
<dbReference type="SMART" id="SM00408">
    <property type="entry name" value="IGc2"/>
    <property type="match status" value="5"/>
</dbReference>
<feature type="domain" description="Ig-like" evidence="12">
    <location>
        <begin position="309"/>
        <end position="404"/>
    </location>
</feature>
<feature type="domain" description="Ig-like" evidence="12">
    <location>
        <begin position="128"/>
        <end position="214"/>
    </location>
</feature>
<dbReference type="FunFam" id="2.60.40.10:FF:000032">
    <property type="entry name" value="palladin isoform X1"/>
    <property type="match status" value="1"/>
</dbReference>
<keyword evidence="4" id="KW-0677">Repeat</keyword>
<dbReference type="GO" id="GO:0007411">
    <property type="term" value="P:axon guidance"/>
    <property type="evidence" value="ECO:0007669"/>
    <property type="project" value="TreeGrafter"/>
</dbReference>
<dbReference type="GO" id="GO:0005886">
    <property type="term" value="C:plasma membrane"/>
    <property type="evidence" value="ECO:0007669"/>
    <property type="project" value="TreeGrafter"/>
</dbReference>
<comment type="subcellular location">
    <subcellularLocation>
        <location evidence="1">Membrane</location>
        <topology evidence="1">Single-pass membrane protein</topology>
    </subcellularLocation>
</comment>
<reference evidence="14" key="1">
    <citation type="submission" date="2016-01" db="EMBL/GenBank/DDBJ databases">
        <title>Reference transcriptome for the parasite Schistocephalus solidus: insights into the molecular evolution of parasitism.</title>
        <authorList>
            <person name="Hebert F.O."/>
            <person name="Grambauer S."/>
            <person name="Barber I."/>
            <person name="Landry C.R."/>
            <person name="Aubin-Horth N."/>
        </authorList>
    </citation>
    <scope>NUCLEOTIDE SEQUENCE</scope>
</reference>
<feature type="domain" description="Ig-like" evidence="12">
    <location>
        <begin position="412"/>
        <end position="519"/>
    </location>
</feature>
<dbReference type="Pfam" id="PF13927">
    <property type="entry name" value="Ig_3"/>
    <property type="match status" value="3"/>
</dbReference>
<evidence type="ECO:0000256" key="3">
    <source>
        <dbReference type="ARBA" id="ARBA00022729"/>
    </source>
</evidence>
<dbReference type="Pfam" id="PF00041">
    <property type="entry name" value="fn3"/>
    <property type="match status" value="1"/>
</dbReference>
<dbReference type="PANTHER" id="PTHR10075:SF100">
    <property type="entry name" value="FASCICLIN-2"/>
    <property type="match status" value="1"/>
</dbReference>
<feature type="region of interest" description="Disordered" evidence="9">
    <location>
        <begin position="1300"/>
        <end position="1353"/>
    </location>
</feature>
<evidence type="ECO:0000256" key="8">
    <source>
        <dbReference type="ARBA" id="ARBA00023319"/>
    </source>
</evidence>
<gene>
    <name evidence="14" type="ORF">TR146070</name>
</gene>
<dbReference type="SMART" id="SM00060">
    <property type="entry name" value="FN3"/>
    <property type="match status" value="2"/>
</dbReference>
<evidence type="ECO:0000256" key="10">
    <source>
        <dbReference type="SAM" id="Phobius"/>
    </source>
</evidence>
<organism evidence="14">
    <name type="scientific">Schistocephalus solidus</name>
    <name type="common">Tapeworm</name>
    <dbReference type="NCBI Taxonomy" id="70667"/>
    <lineage>
        <taxon>Eukaryota</taxon>
        <taxon>Metazoa</taxon>
        <taxon>Spiralia</taxon>
        <taxon>Lophotrochozoa</taxon>
        <taxon>Platyhelminthes</taxon>
        <taxon>Cestoda</taxon>
        <taxon>Eucestoda</taxon>
        <taxon>Diphyllobothriidea</taxon>
        <taxon>Diphyllobothriidae</taxon>
        <taxon>Schistocephalus</taxon>
    </lineage>
</organism>
<dbReference type="CDD" id="cd00063">
    <property type="entry name" value="FN3"/>
    <property type="match status" value="1"/>
</dbReference>
<accession>A0A0X3Q0G5</accession>
<evidence type="ECO:0000256" key="7">
    <source>
        <dbReference type="ARBA" id="ARBA00023157"/>
    </source>
</evidence>
<evidence type="ECO:0000256" key="1">
    <source>
        <dbReference type="ARBA" id="ARBA00004167"/>
    </source>
</evidence>
<dbReference type="InterPro" id="IPR003961">
    <property type="entry name" value="FN3_dom"/>
</dbReference>
<keyword evidence="7" id="KW-1015">Disulfide bond</keyword>
<feature type="signal peptide" evidence="11">
    <location>
        <begin position="1"/>
        <end position="24"/>
    </location>
</feature>
<dbReference type="PROSITE" id="PS50853">
    <property type="entry name" value="FN3"/>
    <property type="match status" value="1"/>
</dbReference>
<dbReference type="InterPro" id="IPR007110">
    <property type="entry name" value="Ig-like_dom"/>
</dbReference>
<dbReference type="FunFam" id="2.60.40.10:FF:000008">
    <property type="entry name" value="roundabout homolog 2 isoform X2"/>
    <property type="match status" value="1"/>
</dbReference>
<dbReference type="InterPro" id="IPR003599">
    <property type="entry name" value="Ig_sub"/>
</dbReference>
<feature type="compositionally biased region" description="Low complexity" evidence="9">
    <location>
        <begin position="1254"/>
        <end position="1263"/>
    </location>
</feature>
<dbReference type="GO" id="GO:0070593">
    <property type="term" value="P:dendrite self-avoidance"/>
    <property type="evidence" value="ECO:0007669"/>
    <property type="project" value="TreeGrafter"/>
</dbReference>
<evidence type="ECO:0000256" key="9">
    <source>
        <dbReference type="SAM" id="MobiDB-lite"/>
    </source>
</evidence>
<feature type="chain" id="PRO_5007051394" description="Roundabout 2" evidence="11">
    <location>
        <begin position="25"/>
        <end position="1604"/>
    </location>
</feature>
<feature type="region of interest" description="Disordered" evidence="9">
    <location>
        <begin position="1251"/>
        <end position="1272"/>
    </location>
</feature>
<evidence type="ECO:0000256" key="6">
    <source>
        <dbReference type="ARBA" id="ARBA00023136"/>
    </source>
</evidence>
<evidence type="ECO:0000256" key="2">
    <source>
        <dbReference type="ARBA" id="ARBA00022692"/>
    </source>
</evidence>
<name>A0A0X3Q0G5_SCHSO</name>
<dbReference type="PROSITE" id="PS50835">
    <property type="entry name" value="IG_LIKE"/>
    <property type="match status" value="5"/>
</dbReference>
<dbReference type="InterPro" id="IPR013783">
    <property type="entry name" value="Ig-like_fold"/>
</dbReference>
<proteinExistence type="predicted"/>
<keyword evidence="8" id="KW-0393">Immunoglobulin domain</keyword>
<feature type="domain" description="Ig-like" evidence="12">
    <location>
        <begin position="219"/>
        <end position="304"/>
    </location>
</feature>
<evidence type="ECO:0008006" key="15">
    <source>
        <dbReference type="Google" id="ProtNLM"/>
    </source>
</evidence>
<dbReference type="InterPro" id="IPR036116">
    <property type="entry name" value="FN3_sf"/>
</dbReference>
<feature type="compositionally biased region" description="Polar residues" evidence="9">
    <location>
        <begin position="1188"/>
        <end position="1214"/>
    </location>
</feature>
<keyword evidence="2 10" id="KW-0812">Transmembrane</keyword>
<keyword evidence="5 10" id="KW-1133">Transmembrane helix</keyword>
<dbReference type="Gene3D" id="2.60.40.10">
    <property type="entry name" value="Immunoglobulins"/>
    <property type="match status" value="6"/>
</dbReference>
<evidence type="ECO:0000313" key="14">
    <source>
        <dbReference type="EMBL" id="JAP57605.1"/>
    </source>
</evidence>
<feature type="compositionally biased region" description="Basic and acidic residues" evidence="9">
    <location>
        <begin position="1166"/>
        <end position="1183"/>
    </location>
</feature>
<dbReference type="InterPro" id="IPR013098">
    <property type="entry name" value="Ig_I-set"/>
</dbReference>